<accession>A0ABU6NKP2</accession>
<feature type="transmembrane region" description="Helical" evidence="7">
    <location>
        <begin position="159"/>
        <end position="187"/>
    </location>
</feature>
<dbReference type="CDD" id="cd06261">
    <property type="entry name" value="TM_PBP2"/>
    <property type="match status" value="1"/>
</dbReference>
<feature type="transmembrane region" description="Helical" evidence="7">
    <location>
        <begin position="210"/>
        <end position="235"/>
    </location>
</feature>
<evidence type="ECO:0000256" key="2">
    <source>
        <dbReference type="ARBA" id="ARBA00022448"/>
    </source>
</evidence>
<dbReference type="Proteomes" id="UP001341820">
    <property type="component" value="Unassembled WGS sequence"/>
</dbReference>
<keyword evidence="2 7" id="KW-0813">Transport</keyword>
<gene>
    <name evidence="9" type="ORF">P5F74_10920</name>
</gene>
<keyword evidence="10" id="KW-1185">Reference proteome</keyword>
<comment type="subcellular location">
    <subcellularLocation>
        <location evidence="1 7">Cell membrane</location>
        <topology evidence="1 7">Multi-pass membrane protein</topology>
    </subcellularLocation>
</comment>
<keyword evidence="6 7" id="KW-0472">Membrane</keyword>
<feature type="transmembrane region" description="Helical" evidence="7">
    <location>
        <begin position="77"/>
        <end position="99"/>
    </location>
</feature>
<proteinExistence type="inferred from homology"/>
<dbReference type="InterPro" id="IPR051393">
    <property type="entry name" value="ABC_transporter_permease"/>
</dbReference>
<dbReference type="PANTHER" id="PTHR30193:SF37">
    <property type="entry name" value="INNER MEMBRANE ABC TRANSPORTER PERMEASE PROTEIN YCJO"/>
    <property type="match status" value="1"/>
</dbReference>
<evidence type="ECO:0000256" key="1">
    <source>
        <dbReference type="ARBA" id="ARBA00004651"/>
    </source>
</evidence>
<dbReference type="EMBL" id="JAROAS010000021">
    <property type="protein sequence ID" value="MED4128645.1"/>
    <property type="molecule type" value="Genomic_DNA"/>
</dbReference>
<sequence length="300" mass="34024">MKARSIHRGIKRAKPFLFIAPALLPIFLFIFLPLGRSIYLSFLEWNMVSPTKTWVGFGNYIELFRNQEFLNAVLNTLLYMGMLLVLILLLPYIIAYGVTQVPLKFQQFYRGALFVPHVLSLAVASVIFLWLYNPLIGSINEILTFFQLSAVNWLNDSSWALLAITIVVAWNTFGYHFIVLLAGILSVPEEVKESARVEGMKSSFGMLRRIVFPLTGPTILFVFVMTTVMGIQFAFVPVQMLTNGGPDQSTTNLVFLTYQYGFQFFRTGLGSATAVLTFLFFVVLILLQAKLLDRKVHYES</sequence>
<dbReference type="Pfam" id="PF00528">
    <property type="entry name" value="BPD_transp_1"/>
    <property type="match status" value="1"/>
</dbReference>
<dbReference type="RefSeq" id="WP_328237428.1">
    <property type="nucleotide sequence ID" value="NZ_JAROAS010000021.1"/>
</dbReference>
<keyword evidence="3" id="KW-1003">Cell membrane</keyword>
<evidence type="ECO:0000256" key="5">
    <source>
        <dbReference type="ARBA" id="ARBA00022989"/>
    </source>
</evidence>
<feature type="transmembrane region" description="Helical" evidence="7">
    <location>
        <begin position="264"/>
        <end position="287"/>
    </location>
</feature>
<evidence type="ECO:0000313" key="9">
    <source>
        <dbReference type="EMBL" id="MED4128645.1"/>
    </source>
</evidence>
<dbReference type="SUPFAM" id="SSF161098">
    <property type="entry name" value="MetI-like"/>
    <property type="match status" value="1"/>
</dbReference>
<feature type="transmembrane region" description="Helical" evidence="7">
    <location>
        <begin position="111"/>
        <end position="132"/>
    </location>
</feature>
<keyword evidence="5 7" id="KW-1133">Transmembrane helix</keyword>
<name>A0ABU6NKP2_9BACI</name>
<dbReference type="InterPro" id="IPR000515">
    <property type="entry name" value="MetI-like"/>
</dbReference>
<organism evidence="9 10">
    <name type="scientific">Shouchella miscanthi</name>
    <dbReference type="NCBI Taxonomy" id="2598861"/>
    <lineage>
        <taxon>Bacteria</taxon>
        <taxon>Bacillati</taxon>
        <taxon>Bacillota</taxon>
        <taxon>Bacilli</taxon>
        <taxon>Bacillales</taxon>
        <taxon>Bacillaceae</taxon>
        <taxon>Shouchella</taxon>
    </lineage>
</organism>
<dbReference type="PANTHER" id="PTHR30193">
    <property type="entry name" value="ABC TRANSPORTER PERMEASE PROTEIN"/>
    <property type="match status" value="1"/>
</dbReference>
<evidence type="ECO:0000256" key="6">
    <source>
        <dbReference type="ARBA" id="ARBA00023136"/>
    </source>
</evidence>
<evidence type="ECO:0000256" key="7">
    <source>
        <dbReference type="RuleBase" id="RU363032"/>
    </source>
</evidence>
<evidence type="ECO:0000256" key="3">
    <source>
        <dbReference type="ARBA" id="ARBA00022475"/>
    </source>
</evidence>
<evidence type="ECO:0000313" key="10">
    <source>
        <dbReference type="Proteomes" id="UP001341820"/>
    </source>
</evidence>
<comment type="caution">
    <text evidence="9">The sequence shown here is derived from an EMBL/GenBank/DDBJ whole genome shotgun (WGS) entry which is preliminary data.</text>
</comment>
<protein>
    <submittedName>
        <fullName evidence="9">Sugar ABC transporter permease</fullName>
    </submittedName>
</protein>
<evidence type="ECO:0000256" key="4">
    <source>
        <dbReference type="ARBA" id="ARBA00022692"/>
    </source>
</evidence>
<feature type="transmembrane region" description="Helical" evidence="7">
    <location>
        <begin position="16"/>
        <end position="39"/>
    </location>
</feature>
<dbReference type="Gene3D" id="1.10.3720.10">
    <property type="entry name" value="MetI-like"/>
    <property type="match status" value="1"/>
</dbReference>
<reference evidence="9 10" key="1">
    <citation type="submission" date="2023-03" db="EMBL/GenBank/DDBJ databases">
        <title>Bacillus Genome Sequencing.</title>
        <authorList>
            <person name="Dunlap C."/>
        </authorList>
    </citation>
    <scope>NUCLEOTIDE SEQUENCE [LARGE SCALE GENOMIC DNA]</scope>
    <source>
        <strain evidence="9 10">B-4107</strain>
    </source>
</reference>
<evidence type="ECO:0000259" key="8">
    <source>
        <dbReference type="PROSITE" id="PS50928"/>
    </source>
</evidence>
<comment type="similarity">
    <text evidence="7">Belongs to the binding-protein-dependent transport system permease family.</text>
</comment>
<feature type="domain" description="ABC transmembrane type-1" evidence="8">
    <location>
        <begin position="73"/>
        <end position="288"/>
    </location>
</feature>
<keyword evidence="4 7" id="KW-0812">Transmembrane</keyword>
<dbReference type="InterPro" id="IPR035906">
    <property type="entry name" value="MetI-like_sf"/>
</dbReference>
<dbReference type="PROSITE" id="PS50928">
    <property type="entry name" value="ABC_TM1"/>
    <property type="match status" value="1"/>
</dbReference>